<accession>A0A9W8B2B8</accession>
<reference evidence="2" key="1">
    <citation type="submission" date="2022-07" db="EMBL/GenBank/DDBJ databases">
        <title>Phylogenomic reconstructions and comparative analyses of Kickxellomycotina fungi.</title>
        <authorList>
            <person name="Reynolds N.K."/>
            <person name="Stajich J.E."/>
            <person name="Barry K."/>
            <person name="Grigoriev I.V."/>
            <person name="Crous P."/>
            <person name="Smith M.E."/>
        </authorList>
    </citation>
    <scope>NUCLEOTIDE SEQUENCE</scope>
    <source>
        <strain evidence="2">RSA 567</strain>
    </source>
</reference>
<evidence type="ECO:0000313" key="3">
    <source>
        <dbReference type="Proteomes" id="UP001151582"/>
    </source>
</evidence>
<proteinExistence type="predicted"/>
<dbReference type="EMBL" id="JANBQB010000301">
    <property type="protein sequence ID" value="KAJ1978069.1"/>
    <property type="molecule type" value="Genomic_DNA"/>
</dbReference>
<evidence type="ECO:0000313" key="2">
    <source>
        <dbReference type="EMBL" id="KAJ1978069.1"/>
    </source>
</evidence>
<organism evidence="2 3">
    <name type="scientific">Dimargaris verticillata</name>
    <dbReference type="NCBI Taxonomy" id="2761393"/>
    <lineage>
        <taxon>Eukaryota</taxon>
        <taxon>Fungi</taxon>
        <taxon>Fungi incertae sedis</taxon>
        <taxon>Zoopagomycota</taxon>
        <taxon>Kickxellomycotina</taxon>
        <taxon>Dimargaritomycetes</taxon>
        <taxon>Dimargaritales</taxon>
        <taxon>Dimargaritaceae</taxon>
        <taxon>Dimargaris</taxon>
    </lineage>
</organism>
<feature type="chain" id="PRO_5040928946" evidence="1">
    <location>
        <begin position="23"/>
        <end position="338"/>
    </location>
</feature>
<protein>
    <submittedName>
        <fullName evidence="2">Uncharacterized protein</fullName>
    </submittedName>
</protein>
<dbReference type="Proteomes" id="UP001151582">
    <property type="component" value="Unassembled WGS sequence"/>
</dbReference>
<dbReference type="AlphaFoldDB" id="A0A9W8B2B8"/>
<gene>
    <name evidence="2" type="ORF">H4R34_003340</name>
</gene>
<evidence type="ECO:0000256" key="1">
    <source>
        <dbReference type="SAM" id="SignalP"/>
    </source>
</evidence>
<feature type="signal peptide" evidence="1">
    <location>
        <begin position="1"/>
        <end position="22"/>
    </location>
</feature>
<name>A0A9W8B2B8_9FUNG</name>
<keyword evidence="1" id="KW-0732">Signal</keyword>
<comment type="caution">
    <text evidence="2">The sequence shown here is derived from an EMBL/GenBank/DDBJ whole genome shotgun (WGS) entry which is preliminary data.</text>
</comment>
<keyword evidence="3" id="KW-1185">Reference proteome</keyword>
<sequence>MAQIYMLALLAAAQASFYAANAMPVNGHGDDAGGYGGNAGYESYFPGYAMPQGYNKDDTQGHHNQALPIPSQQQSNMADEHQYPSSVYLLSGHGQDEMAGMPQYFNSPYPVALKHHSTGGPQYASSAHLSAQGWQPPEAIDQLSQFQGQVNYHFDSAGPTLDRTNDPEIRAELQDPNLSVNEIMELAMARVNDIQFKILDYYSQPPVAALGSAGENTRSRYEPAIPNIVSAIKENHFIVFLYVDVDTKQLMLRHPYSDKMFREVDFDKLQAYSTTPEYFSSVYTIPMNTHHFVIFIALSEEVDRVNFSNDPVRNIFEGNQMPPQNTIFKSFSELGLSG</sequence>